<sequence length="169" mass="18594">MRKFFKFGKKDKQGGSETSSLRRGSTGSLGIGYAVKEKDLGKLHKAALYGDLNKVKQLAKKDASPLDKDNRTPLHFAVCHGHSLIVQELLEWKAKVNIADSEAGRTPLIKAVECCQEECVLLMLEAKANPNLKDSQGDAALHYAARSGNEDIIKMLLDCDKTDPDIQNK</sequence>
<dbReference type="HOGENOM" id="CLU_000134_9_4_1"/>
<evidence type="ECO:0000313" key="4">
    <source>
        <dbReference type="EnsemblMetazoa" id="CapteP65990"/>
    </source>
</evidence>
<dbReference type="STRING" id="283909.R7VEP2"/>
<dbReference type="SUPFAM" id="SSF48403">
    <property type="entry name" value="Ankyrin repeat"/>
    <property type="match status" value="1"/>
</dbReference>
<protein>
    <submittedName>
        <fullName evidence="3 4">Uncharacterized protein</fullName>
    </submittedName>
</protein>
<dbReference type="Pfam" id="PF00023">
    <property type="entry name" value="Ank"/>
    <property type="match status" value="1"/>
</dbReference>
<dbReference type="EMBL" id="AMQN01004119">
    <property type="status" value="NOT_ANNOTATED_CDS"/>
    <property type="molecule type" value="Genomic_DNA"/>
</dbReference>
<dbReference type="InterPro" id="IPR002110">
    <property type="entry name" value="Ankyrin_rpt"/>
</dbReference>
<evidence type="ECO:0000256" key="1">
    <source>
        <dbReference type="PROSITE-ProRule" id="PRU00023"/>
    </source>
</evidence>
<feature type="repeat" description="ANK" evidence="1">
    <location>
        <begin position="136"/>
        <end position="158"/>
    </location>
</feature>
<accession>R7VEP2</accession>
<dbReference type="PROSITE" id="PS50297">
    <property type="entry name" value="ANK_REP_REGION"/>
    <property type="match status" value="2"/>
</dbReference>
<evidence type="ECO:0000313" key="5">
    <source>
        <dbReference type="Proteomes" id="UP000014760"/>
    </source>
</evidence>
<feature type="repeat" description="ANK" evidence="1">
    <location>
        <begin position="103"/>
        <end position="135"/>
    </location>
</feature>
<feature type="non-terminal residue" evidence="3">
    <location>
        <position position="169"/>
    </location>
</feature>
<keyword evidence="1" id="KW-0040">ANK repeat</keyword>
<feature type="repeat" description="ANK" evidence="1">
    <location>
        <begin position="69"/>
        <end position="101"/>
    </location>
</feature>
<evidence type="ECO:0000256" key="2">
    <source>
        <dbReference type="SAM" id="MobiDB-lite"/>
    </source>
</evidence>
<dbReference type="AlphaFoldDB" id="R7VEP2"/>
<evidence type="ECO:0000313" key="3">
    <source>
        <dbReference type="EMBL" id="ELU17099.1"/>
    </source>
</evidence>
<dbReference type="SMART" id="SM00248">
    <property type="entry name" value="ANK"/>
    <property type="match status" value="4"/>
</dbReference>
<feature type="compositionally biased region" description="Low complexity" evidence="2">
    <location>
        <begin position="15"/>
        <end position="24"/>
    </location>
</feature>
<dbReference type="OrthoDB" id="6066131at2759"/>
<dbReference type="PANTHER" id="PTHR24147:SF53">
    <property type="entry name" value="ANKYRIN REPEAT DOMAIN 26"/>
    <property type="match status" value="1"/>
</dbReference>
<dbReference type="InterPro" id="IPR036770">
    <property type="entry name" value="Ankyrin_rpt-contain_sf"/>
</dbReference>
<dbReference type="InterPro" id="IPR050657">
    <property type="entry name" value="Ankyrin_repeat_domain"/>
</dbReference>
<reference evidence="5" key="1">
    <citation type="submission" date="2012-12" db="EMBL/GenBank/DDBJ databases">
        <authorList>
            <person name="Hellsten U."/>
            <person name="Grimwood J."/>
            <person name="Chapman J.A."/>
            <person name="Shapiro H."/>
            <person name="Aerts A."/>
            <person name="Otillar R.P."/>
            <person name="Terry A.Y."/>
            <person name="Boore J.L."/>
            <person name="Simakov O."/>
            <person name="Marletaz F."/>
            <person name="Cho S.-J."/>
            <person name="Edsinger-Gonzales E."/>
            <person name="Havlak P."/>
            <person name="Kuo D.-H."/>
            <person name="Larsson T."/>
            <person name="Lv J."/>
            <person name="Arendt D."/>
            <person name="Savage R."/>
            <person name="Osoegawa K."/>
            <person name="de Jong P."/>
            <person name="Lindberg D.R."/>
            <person name="Seaver E.C."/>
            <person name="Weisblat D.A."/>
            <person name="Putnam N.H."/>
            <person name="Grigoriev I.V."/>
            <person name="Rokhsar D.S."/>
        </authorList>
    </citation>
    <scope>NUCLEOTIDE SEQUENCE</scope>
    <source>
        <strain evidence="5">I ESC-2004</strain>
    </source>
</reference>
<keyword evidence="5" id="KW-1185">Reference proteome</keyword>
<dbReference type="Gene3D" id="1.25.40.20">
    <property type="entry name" value="Ankyrin repeat-containing domain"/>
    <property type="match status" value="2"/>
</dbReference>
<feature type="region of interest" description="Disordered" evidence="2">
    <location>
        <begin position="1"/>
        <end position="24"/>
    </location>
</feature>
<proteinExistence type="predicted"/>
<dbReference type="OMA" id="SMDEEYA"/>
<dbReference type="EnsemblMetazoa" id="CapteT65990">
    <property type="protein sequence ID" value="CapteP65990"/>
    <property type="gene ID" value="CapteG65990"/>
</dbReference>
<gene>
    <name evidence="3" type="ORF">CAPTEDRAFT_65990</name>
</gene>
<dbReference type="PROSITE" id="PS50088">
    <property type="entry name" value="ANK_REPEAT"/>
    <property type="match status" value="3"/>
</dbReference>
<dbReference type="EMBL" id="KB292699">
    <property type="protein sequence ID" value="ELU17099.1"/>
    <property type="molecule type" value="Genomic_DNA"/>
</dbReference>
<dbReference type="Pfam" id="PF12796">
    <property type="entry name" value="Ank_2"/>
    <property type="match status" value="1"/>
</dbReference>
<reference evidence="4" key="3">
    <citation type="submission" date="2015-06" db="UniProtKB">
        <authorList>
            <consortium name="EnsemblMetazoa"/>
        </authorList>
    </citation>
    <scope>IDENTIFICATION</scope>
</reference>
<dbReference type="Proteomes" id="UP000014760">
    <property type="component" value="Unassembled WGS sequence"/>
</dbReference>
<dbReference type="PANTHER" id="PTHR24147">
    <property type="entry name" value="ANKYRIN REPEAT DOMAIN 36-RELATED"/>
    <property type="match status" value="1"/>
</dbReference>
<organism evidence="3">
    <name type="scientific">Capitella teleta</name>
    <name type="common">Polychaete worm</name>
    <dbReference type="NCBI Taxonomy" id="283909"/>
    <lineage>
        <taxon>Eukaryota</taxon>
        <taxon>Metazoa</taxon>
        <taxon>Spiralia</taxon>
        <taxon>Lophotrochozoa</taxon>
        <taxon>Annelida</taxon>
        <taxon>Polychaeta</taxon>
        <taxon>Sedentaria</taxon>
        <taxon>Scolecida</taxon>
        <taxon>Capitellidae</taxon>
        <taxon>Capitella</taxon>
    </lineage>
</organism>
<name>R7VEP2_CAPTE</name>
<reference evidence="3 5" key="2">
    <citation type="journal article" date="2013" name="Nature">
        <title>Insights into bilaterian evolution from three spiralian genomes.</title>
        <authorList>
            <person name="Simakov O."/>
            <person name="Marletaz F."/>
            <person name="Cho S.J."/>
            <person name="Edsinger-Gonzales E."/>
            <person name="Havlak P."/>
            <person name="Hellsten U."/>
            <person name="Kuo D.H."/>
            <person name="Larsson T."/>
            <person name="Lv J."/>
            <person name="Arendt D."/>
            <person name="Savage R."/>
            <person name="Osoegawa K."/>
            <person name="de Jong P."/>
            <person name="Grimwood J."/>
            <person name="Chapman J.A."/>
            <person name="Shapiro H."/>
            <person name="Aerts A."/>
            <person name="Otillar R.P."/>
            <person name="Terry A.Y."/>
            <person name="Boore J.L."/>
            <person name="Grigoriev I.V."/>
            <person name="Lindberg D.R."/>
            <person name="Seaver E.C."/>
            <person name="Weisblat D.A."/>
            <person name="Putnam N.H."/>
            <person name="Rokhsar D.S."/>
        </authorList>
    </citation>
    <scope>NUCLEOTIDE SEQUENCE</scope>
    <source>
        <strain evidence="3 5">I ESC-2004</strain>
    </source>
</reference>